<dbReference type="VEuPathDB" id="CryptoDB:Cvel_2986"/>
<feature type="region of interest" description="Disordered" evidence="1">
    <location>
        <begin position="456"/>
        <end position="524"/>
    </location>
</feature>
<organism evidence="2">
    <name type="scientific">Chromera velia CCMP2878</name>
    <dbReference type="NCBI Taxonomy" id="1169474"/>
    <lineage>
        <taxon>Eukaryota</taxon>
        <taxon>Sar</taxon>
        <taxon>Alveolata</taxon>
        <taxon>Colpodellida</taxon>
        <taxon>Chromeraceae</taxon>
        <taxon>Chromera</taxon>
    </lineage>
</organism>
<reference evidence="2" key="1">
    <citation type="submission" date="2014-11" db="EMBL/GenBank/DDBJ databases">
        <authorList>
            <person name="Otto D Thomas"/>
            <person name="Naeem Raeece"/>
        </authorList>
    </citation>
    <scope>NUCLEOTIDE SEQUENCE</scope>
</reference>
<accession>A0A0G4F998</accession>
<evidence type="ECO:0000256" key="1">
    <source>
        <dbReference type="SAM" id="MobiDB-lite"/>
    </source>
</evidence>
<feature type="compositionally biased region" description="Low complexity" evidence="1">
    <location>
        <begin position="333"/>
        <end position="357"/>
    </location>
</feature>
<feature type="compositionally biased region" description="Low complexity" evidence="1">
    <location>
        <begin position="501"/>
        <end position="524"/>
    </location>
</feature>
<evidence type="ECO:0000313" key="2">
    <source>
        <dbReference type="EMBL" id="CEM09203.1"/>
    </source>
</evidence>
<feature type="region of interest" description="Disordered" evidence="1">
    <location>
        <begin position="331"/>
        <end position="360"/>
    </location>
</feature>
<feature type="compositionally biased region" description="Basic and acidic residues" evidence="1">
    <location>
        <begin position="259"/>
        <end position="271"/>
    </location>
</feature>
<gene>
    <name evidence="2" type="ORF">Cvel_2986</name>
</gene>
<dbReference type="AlphaFoldDB" id="A0A0G4F998"/>
<name>A0A0G4F998_9ALVE</name>
<feature type="region of interest" description="Disordered" evidence="1">
    <location>
        <begin position="101"/>
        <end position="123"/>
    </location>
</feature>
<proteinExistence type="predicted"/>
<sequence>MDIRVEDLASLRQPDVETKITERSRRIVRCNALLKILGEMQSLIVPAYEKILLAAQTGVPDPDAVSLFVRLESLLNDGLFYPQDALAETLKEALTFERHRLAPSTSSSSSEKDKEAFPLPPHAPITLMSSRNLLERDAVESWTEFRRNQRANRGGGIQRLEDLLLHTHVSQLMMEEAVARGPEGVRKAWVEIWQKSRKEGGLGLFRQDAMGSTALRETFERMSMPEAAPLPSEISLTEMLEACQDLLKDYAAESGRGTGQEDKNGFLDKKGGQSAKDSTSSSSFVHEGTFALRRFQVNKGDIEAAAFEVAEESNAFQKAILRSAQGFPKGPAGSPVLLQPSSSSSSASTTSKGSSVQKPEKNPLHLATLELFRIFTETWMEGERMKLKAYAIGDPSYGSVLTVELSFVPSAWIDDDRGRDSNVVYGTKPFQTPAASEAGPTPFILETLKVCGPVRRKDLFRSPPGQKPNTNSQQQGGGQTAVVVKKEEATEESDTTKKAGSAPQHSPTSSSPSPSSPAPSLALEASPSAIERDILSAFLDIPLLRGLHFLAEPLGSRAAADERARAGAGEGKETASRGRQALVAFLLWFPFFSNTSQDLCCMCSQSTKIMSVPVSEGVGGEGQERGRLPGGDSGTGGDGGLRLFSASLPPLWRSVGAFHPDFHLATRIKASDVQSFSLRAFHLPCLLSSHFHSP</sequence>
<protein>
    <submittedName>
        <fullName evidence="2">Uncharacterized protein</fullName>
    </submittedName>
</protein>
<dbReference type="EMBL" id="CDMZ01000209">
    <property type="protein sequence ID" value="CEM09203.1"/>
    <property type="molecule type" value="Genomic_DNA"/>
</dbReference>
<feature type="region of interest" description="Disordered" evidence="1">
    <location>
        <begin position="254"/>
        <end position="281"/>
    </location>
</feature>
<feature type="region of interest" description="Disordered" evidence="1">
    <location>
        <begin position="616"/>
        <end position="635"/>
    </location>
</feature>